<evidence type="ECO:0000256" key="1">
    <source>
        <dbReference type="SAM" id="SignalP"/>
    </source>
</evidence>
<feature type="signal peptide" evidence="1">
    <location>
        <begin position="1"/>
        <end position="18"/>
    </location>
</feature>
<dbReference type="EMBL" id="CAIF01000252">
    <property type="protein sequence ID" value="CCH46535.1"/>
    <property type="molecule type" value="Genomic_DNA"/>
</dbReference>
<keyword evidence="1" id="KW-0732">Signal</keyword>
<dbReference type="Proteomes" id="UP000009328">
    <property type="component" value="Unassembled WGS sequence"/>
</dbReference>
<keyword evidence="3" id="KW-1185">Reference proteome</keyword>
<gene>
    <name evidence="2" type="ORF">BN7_6128</name>
</gene>
<sequence length="126" mass="13679">MKLSAIIVSSLLSLSVIGSPIASSATTKSSIDAGNSTSLPDDSIIDEAGDRGRFCFGANNKYNQCHGSIKNCVWRISNGGGKNVVDFANKFCKFYCSEIKSATQCKQSKYKANYHPKWACDEQSYC</sequence>
<reference evidence="2 3" key="1">
    <citation type="journal article" date="2012" name="Eukaryot. Cell">
        <title>Draft genome sequence of Wickerhamomyces ciferrii NRRL Y-1031 F-60-10.</title>
        <authorList>
            <person name="Schneider J."/>
            <person name="Andrea H."/>
            <person name="Blom J."/>
            <person name="Jaenicke S."/>
            <person name="Ruckert C."/>
            <person name="Schorsch C."/>
            <person name="Szczepanowski R."/>
            <person name="Farwick M."/>
            <person name="Goesmann A."/>
            <person name="Puhler A."/>
            <person name="Schaffer S."/>
            <person name="Tauch A."/>
            <person name="Kohler T."/>
            <person name="Brinkrolf K."/>
        </authorList>
    </citation>
    <scope>NUCLEOTIDE SEQUENCE [LARGE SCALE GENOMIC DNA]</scope>
    <source>
        <strain evidence="3">ATCC 14091 / BCRC 22168 / CBS 111 / JCM 3599 / NBRC 0793 / NRRL Y-1031 F-60-10</strain>
    </source>
</reference>
<dbReference type="HOGENOM" id="CLU_127832_0_0_1"/>
<dbReference type="InParanoid" id="K0KMM6"/>
<accession>K0KMM6</accession>
<dbReference type="AlphaFoldDB" id="K0KMM6"/>
<evidence type="ECO:0000313" key="3">
    <source>
        <dbReference type="Proteomes" id="UP000009328"/>
    </source>
</evidence>
<protein>
    <submittedName>
        <fullName evidence="2">Secreted protein</fullName>
    </submittedName>
</protein>
<proteinExistence type="predicted"/>
<comment type="caution">
    <text evidence="2">The sequence shown here is derived from an EMBL/GenBank/DDBJ whole genome shotgun (WGS) entry which is preliminary data.</text>
</comment>
<evidence type="ECO:0000313" key="2">
    <source>
        <dbReference type="EMBL" id="CCH46535.1"/>
    </source>
</evidence>
<feature type="chain" id="PRO_5003836336" evidence="1">
    <location>
        <begin position="19"/>
        <end position="126"/>
    </location>
</feature>
<name>K0KMM6_WICCF</name>
<organism evidence="2 3">
    <name type="scientific">Wickerhamomyces ciferrii (strain ATCC 14091 / BCRC 22168 / CBS 111 / JCM 3599 / NBRC 0793 / NRRL Y-1031 F-60-10)</name>
    <name type="common">Yeast</name>
    <name type="synonym">Pichia ciferrii</name>
    <dbReference type="NCBI Taxonomy" id="1206466"/>
    <lineage>
        <taxon>Eukaryota</taxon>
        <taxon>Fungi</taxon>
        <taxon>Dikarya</taxon>
        <taxon>Ascomycota</taxon>
        <taxon>Saccharomycotina</taxon>
        <taxon>Saccharomycetes</taxon>
        <taxon>Phaffomycetales</taxon>
        <taxon>Wickerhamomycetaceae</taxon>
        <taxon>Wickerhamomyces</taxon>
    </lineage>
</organism>